<dbReference type="Proteomes" id="UP000221653">
    <property type="component" value="Unassembled WGS sequence"/>
</dbReference>
<accession>A0A2A9DM26</accession>
<gene>
    <name evidence="2" type="ORF">ATK06_0729</name>
</gene>
<dbReference type="STRING" id="1724.GCA_001044175_00665"/>
<protein>
    <submittedName>
        <fullName evidence="2">Uncharacterized protein</fullName>
    </submittedName>
</protein>
<sequence>MVALIPALTLFLLGSLAEPTHPFLVLFIPACGVASSAGFLLPASVNRCATSILLPLGVPSVLALLAITGPPLILIVWSPIIAGIGGGCGFVYLVQKSRFDVTSSANVRWSNAQVLCIISCIAELFSRSVLHEYYSPEFTYLLIISAILSLAIFQWPVISTAAITVIACVIIQFDVWGQYPLLLLFIRAISTAGVCEVMRYALAQNWVRYPAPSKASQRS</sequence>
<name>A0A2A9DM26_9CORY</name>
<keyword evidence="1" id="KW-1133">Transmembrane helix</keyword>
<proteinExistence type="predicted"/>
<evidence type="ECO:0000313" key="3">
    <source>
        <dbReference type="Proteomes" id="UP000221653"/>
    </source>
</evidence>
<dbReference type="EMBL" id="PDJF01000001">
    <property type="protein sequence ID" value="PFG27653.1"/>
    <property type="molecule type" value="Genomic_DNA"/>
</dbReference>
<keyword evidence="1" id="KW-0472">Membrane</keyword>
<keyword evidence="1" id="KW-0812">Transmembrane</keyword>
<dbReference type="AlphaFoldDB" id="A0A2A9DM26"/>
<evidence type="ECO:0000256" key="1">
    <source>
        <dbReference type="SAM" id="Phobius"/>
    </source>
</evidence>
<reference evidence="2 3" key="1">
    <citation type="submission" date="2017-10" db="EMBL/GenBank/DDBJ databases">
        <title>Sequencing the genomes of 1000 actinobacteria strains.</title>
        <authorList>
            <person name="Klenk H.-P."/>
        </authorList>
    </citation>
    <scope>NUCLEOTIDE SEQUENCE [LARGE SCALE GENOMIC DNA]</scope>
    <source>
        <strain evidence="2 3">DSM 20688</strain>
    </source>
</reference>
<keyword evidence="3" id="KW-1185">Reference proteome</keyword>
<feature type="transmembrane region" description="Helical" evidence="1">
    <location>
        <begin position="27"/>
        <end position="45"/>
    </location>
</feature>
<comment type="caution">
    <text evidence="2">The sequence shown here is derived from an EMBL/GenBank/DDBJ whole genome shotgun (WGS) entry which is preliminary data.</text>
</comment>
<feature type="transmembrane region" description="Helical" evidence="1">
    <location>
        <begin position="138"/>
        <end position="169"/>
    </location>
</feature>
<feature type="transmembrane region" description="Helical" evidence="1">
    <location>
        <begin position="52"/>
        <end position="68"/>
    </location>
</feature>
<feature type="transmembrane region" description="Helical" evidence="1">
    <location>
        <begin position="74"/>
        <end position="94"/>
    </location>
</feature>
<evidence type="ECO:0000313" key="2">
    <source>
        <dbReference type="EMBL" id="PFG27653.1"/>
    </source>
</evidence>
<organism evidence="2 3">
    <name type="scientific">Corynebacterium renale</name>
    <dbReference type="NCBI Taxonomy" id="1724"/>
    <lineage>
        <taxon>Bacteria</taxon>
        <taxon>Bacillati</taxon>
        <taxon>Actinomycetota</taxon>
        <taxon>Actinomycetes</taxon>
        <taxon>Mycobacteriales</taxon>
        <taxon>Corynebacteriaceae</taxon>
        <taxon>Corynebacterium</taxon>
    </lineage>
</organism>